<dbReference type="PROSITE" id="PS51257">
    <property type="entry name" value="PROKAR_LIPOPROTEIN"/>
    <property type="match status" value="1"/>
</dbReference>
<dbReference type="Pfam" id="PF16148">
    <property type="entry name" value="DUF4856"/>
    <property type="match status" value="1"/>
</dbReference>
<sequence length="396" mass="43499">MKKIICSVFIAAGLFTSCSSDDDNGTNTPLNPTPDVYQFERNGKSSVSYSGQTDRLMMGAELGSALKDPANTQAVLEGMFTNTGNHFGNEALNSSSKNIRSKTAASKDYFSANTTESNVYKADFDTWIANQVNEVFPNWNTTASPGVAGKIEEAGGKVRYVNAKGLEYDQAFMKGLIGALVTDQILNNYLSPAVLDEADNREQNDNELLATDKNYTTMEHKWDEAFGYLYGTDNAANPQLGADSFLNKYLGRVDEDEDFSGIAESIYNAFIAGRAAIVNKDYELRDQQVAIIREKISMLIGIRAVYYLQAAKESLGTDPAAAFHDLSEAYGFIYSLRFTRMPGTETPYLSDVEVRDILSELTKNNGFWDVTPATLDQTANAIASKFNFTLEQAATN</sequence>
<dbReference type="InterPro" id="IPR032331">
    <property type="entry name" value="DUF4856"/>
</dbReference>
<organism evidence="2 3">
    <name type="scientific">Mesonia sediminis</name>
    <dbReference type="NCBI Taxonomy" id="1703946"/>
    <lineage>
        <taxon>Bacteria</taxon>
        <taxon>Pseudomonadati</taxon>
        <taxon>Bacteroidota</taxon>
        <taxon>Flavobacteriia</taxon>
        <taxon>Flavobacteriales</taxon>
        <taxon>Flavobacteriaceae</taxon>
        <taxon>Mesonia</taxon>
    </lineage>
</organism>
<comment type="caution">
    <text evidence="2">The sequence shown here is derived from an EMBL/GenBank/DDBJ whole genome shotgun (WGS) entry which is preliminary data.</text>
</comment>
<protein>
    <submittedName>
        <fullName evidence="2">DUF4856 domain-containing protein</fullName>
    </submittedName>
</protein>
<dbReference type="RefSeq" id="WP_379048329.1">
    <property type="nucleotide sequence ID" value="NZ_JBHULZ010000041.1"/>
</dbReference>
<dbReference type="EMBL" id="JBHULZ010000041">
    <property type="protein sequence ID" value="MFD2698583.1"/>
    <property type="molecule type" value="Genomic_DNA"/>
</dbReference>
<proteinExistence type="predicted"/>
<evidence type="ECO:0000313" key="3">
    <source>
        <dbReference type="Proteomes" id="UP001597357"/>
    </source>
</evidence>
<accession>A0ABW5SFK0</accession>
<name>A0ABW5SFK0_9FLAO</name>
<reference evidence="3" key="1">
    <citation type="journal article" date="2019" name="Int. J. Syst. Evol. Microbiol.">
        <title>The Global Catalogue of Microorganisms (GCM) 10K type strain sequencing project: providing services to taxonomists for standard genome sequencing and annotation.</title>
        <authorList>
            <consortium name="The Broad Institute Genomics Platform"/>
            <consortium name="The Broad Institute Genome Sequencing Center for Infectious Disease"/>
            <person name="Wu L."/>
            <person name="Ma J."/>
        </authorList>
    </citation>
    <scope>NUCLEOTIDE SEQUENCE [LARGE SCALE GENOMIC DNA]</scope>
    <source>
        <strain evidence="3">KCTC 42255</strain>
    </source>
</reference>
<dbReference type="Proteomes" id="UP001597357">
    <property type="component" value="Unassembled WGS sequence"/>
</dbReference>
<evidence type="ECO:0000313" key="2">
    <source>
        <dbReference type="EMBL" id="MFD2698583.1"/>
    </source>
</evidence>
<keyword evidence="3" id="KW-1185">Reference proteome</keyword>
<feature type="chain" id="PRO_5045969476" evidence="1">
    <location>
        <begin position="22"/>
        <end position="396"/>
    </location>
</feature>
<keyword evidence="1" id="KW-0732">Signal</keyword>
<gene>
    <name evidence="2" type="ORF">ACFSQ0_11320</name>
</gene>
<feature type="signal peptide" evidence="1">
    <location>
        <begin position="1"/>
        <end position="21"/>
    </location>
</feature>
<evidence type="ECO:0000256" key="1">
    <source>
        <dbReference type="SAM" id="SignalP"/>
    </source>
</evidence>